<sequence length="254" mass="28603">MTNDELDRALRQLRLGGIADTLALRAQQARVENLGPLDFIGLLVHDELQRRRDRLVERRVKSAGFRDQKTLDTFDWKFNAVDRALIFELASGRFIEQHEDVLLLGNAGVGKSHIAQAIGMAAIHAGFRVLYREAHVLFEDLLLAGAIGERSEAIATYSDIPLLIIDDLGMRKLPANAAEDLLEIVMRRYERASTILTSNRPLEDWPNIFGDTPAVAAFLDRLMHHSHLAEIRGKSYRLHEHSLTARNRKAKATA</sequence>
<keyword evidence="2" id="KW-0067">ATP-binding</keyword>
<evidence type="ECO:0000256" key="2">
    <source>
        <dbReference type="ARBA" id="ARBA00022840"/>
    </source>
</evidence>
<evidence type="ECO:0000256" key="1">
    <source>
        <dbReference type="ARBA" id="ARBA00022741"/>
    </source>
</evidence>
<feature type="domain" description="IstB-like ATP-binding" evidence="3">
    <location>
        <begin position="10"/>
        <end position="242"/>
    </location>
</feature>
<dbReference type="PANTHER" id="PTHR30050:SF4">
    <property type="entry name" value="ATP-BINDING PROTEIN RV3427C IN INSERTION SEQUENCE-RELATED"/>
    <property type="match status" value="1"/>
</dbReference>
<dbReference type="InterPro" id="IPR002611">
    <property type="entry name" value="IstB_ATP-bd"/>
</dbReference>
<comment type="caution">
    <text evidence="4">The sequence shown here is derived from an EMBL/GenBank/DDBJ whole genome shotgun (WGS) entry which is preliminary data.</text>
</comment>
<evidence type="ECO:0000313" key="4">
    <source>
        <dbReference type="EMBL" id="CBI01355.1"/>
    </source>
</evidence>
<dbReference type="NCBIfam" id="NF038214">
    <property type="entry name" value="IS21_help_AAA"/>
    <property type="match status" value="1"/>
</dbReference>
<dbReference type="CDD" id="cd00009">
    <property type="entry name" value="AAA"/>
    <property type="match status" value="1"/>
</dbReference>
<dbReference type="SUPFAM" id="SSF52540">
    <property type="entry name" value="P-loop containing nucleoside triphosphate hydrolases"/>
    <property type="match status" value="1"/>
</dbReference>
<dbReference type="InterPro" id="IPR028350">
    <property type="entry name" value="DNAC/IstB-like"/>
</dbReference>
<dbReference type="AlphaFoldDB" id="E6Q2E5"/>
<accession>E6Q2E5</accession>
<name>E6Q2E5_9ZZZZ</name>
<organism evidence="4">
    <name type="scientific">mine drainage metagenome</name>
    <dbReference type="NCBI Taxonomy" id="410659"/>
    <lineage>
        <taxon>unclassified sequences</taxon>
        <taxon>metagenomes</taxon>
        <taxon>ecological metagenomes</taxon>
    </lineage>
</organism>
<dbReference type="PANTHER" id="PTHR30050">
    <property type="entry name" value="CHROMOSOMAL REPLICATION INITIATOR PROTEIN DNAA"/>
    <property type="match status" value="1"/>
</dbReference>
<dbReference type="InterPro" id="IPR027417">
    <property type="entry name" value="P-loop_NTPase"/>
</dbReference>
<keyword evidence="1" id="KW-0547">Nucleotide-binding</keyword>
<proteinExistence type="predicted"/>
<evidence type="ECO:0000259" key="3">
    <source>
        <dbReference type="Pfam" id="PF01695"/>
    </source>
</evidence>
<dbReference type="PIRSF" id="PIRSF003073">
    <property type="entry name" value="DNAC_TnpB_IstB"/>
    <property type="match status" value="1"/>
</dbReference>
<protein>
    <submittedName>
        <fullName evidence="4">Helper of transposaition of insertion sequence ISCARN65, IS21 family</fullName>
    </submittedName>
</protein>
<dbReference type="EMBL" id="CABO01000017">
    <property type="protein sequence ID" value="CBI01355.1"/>
    <property type="molecule type" value="Genomic_DNA"/>
</dbReference>
<dbReference type="Pfam" id="PF01695">
    <property type="entry name" value="IstB_IS21"/>
    <property type="match status" value="1"/>
</dbReference>
<dbReference type="InterPro" id="IPR047661">
    <property type="entry name" value="IstB"/>
</dbReference>
<dbReference type="GO" id="GO:0005524">
    <property type="term" value="F:ATP binding"/>
    <property type="evidence" value="ECO:0007669"/>
    <property type="project" value="UniProtKB-KW"/>
</dbReference>
<dbReference type="GO" id="GO:0006260">
    <property type="term" value="P:DNA replication"/>
    <property type="evidence" value="ECO:0007669"/>
    <property type="project" value="TreeGrafter"/>
</dbReference>
<reference evidence="4" key="1">
    <citation type="submission" date="2009-10" db="EMBL/GenBank/DDBJ databases">
        <title>Diversity of trophic interactions inside an arsenic-rich microbial ecosystem.</title>
        <authorList>
            <person name="Bertin P.N."/>
            <person name="Heinrich-Salmeron A."/>
            <person name="Pelletier E."/>
            <person name="Goulhen-Chollet F."/>
            <person name="Arsene-Ploetze F."/>
            <person name="Gallien S."/>
            <person name="Calteau A."/>
            <person name="Vallenet D."/>
            <person name="Casiot C."/>
            <person name="Chane-Woon-Ming B."/>
            <person name="Giloteaux L."/>
            <person name="Barakat M."/>
            <person name="Bonnefoy V."/>
            <person name="Bruneel O."/>
            <person name="Chandler M."/>
            <person name="Cleiss J."/>
            <person name="Duran R."/>
            <person name="Elbaz-Poulichet F."/>
            <person name="Fonknechten N."/>
            <person name="Lauga B."/>
            <person name="Mornico D."/>
            <person name="Ortet P."/>
            <person name="Schaeffer C."/>
            <person name="Siguier P."/>
            <person name="Alexander Thil Smith A."/>
            <person name="Van Dorsselaer A."/>
            <person name="Weissenbach J."/>
            <person name="Medigue C."/>
            <person name="Le Paslier D."/>
        </authorList>
    </citation>
    <scope>NUCLEOTIDE SEQUENCE</scope>
</reference>
<gene>
    <name evidence="4" type="primary">istB</name>
    <name evidence="4" type="ORF">CARN4_1789</name>
</gene>
<dbReference type="Gene3D" id="3.40.50.300">
    <property type="entry name" value="P-loop containing nucleotide triphosphate hydrolases"/>
    <property type="match status" value="1"/>
</dbReference>